<organism evidence="1 2">
    <name type="scientific">Persea americana</name>
    <name type="common">Avocado</name>
    <dbReference type="NCBI Taxonomy" id="3435"/>
    <lineage>
        <taxon>Eukaryota</taxon>
        <taxon>Viridiplantae</taxon>
        <taxon>Streptophyta</taxon>
        <taxon>Embryophyta</taxon>
        <taxon>Tracheophyta</taxon>
        <taxon>Spermatophyta</taxon>
        <taxon>Magnoliopsida</taxon>
        <taxon>Magnoliidae</taxon>
        <taxon>Laurales</taxon>
        <taxon>Lauraceae</taxon>
        <taxon>Persea</taxon>
    </lineage>
</organism>
<comment type="caution">
    <text evidence="1">The sequence shown here is derived from an EMBL/GenBank/DDBJ whole genome shotgun (WGS) entry which is preliminary data.</text>
</comment>
<reference evidence="1 2" key="1">
    <citation type="journal article" date="2022" name="Hortic Res">
        <title>A haplotype resolved chromosomal level avocado genome allows analysis of novel avocado genes.</title>
        <authorList>
            <person name="Nath O."/>
            <person name="Fletcher S.J."/>
            <person name="Hayward A."/>
            <person name="Shaw L.M."/>
            <person name="Masouleh A.K."/>
            <person name="Furtado A."/>
            <person name="Henry R.J."/>
            <person name="Mitter N."/>
        </authorList>
    </citation>
    <scope>NUCLEOTIDE SEQUENCE [LARGE SCALE GENOMIC DNA]</scope>
    <source>
        <strain evidence="2">cv. Hass</strain>
    </source>
</reference>
<keyword evidence="2" id="KW-1185">Reference proteome</keyword>
<dbReference type="Proteomes" id="UP001234297">
    <property type="component" value="Chromosome 7"/>
</dbReference>
<gene>
    <name evidence="1" type="ORF">MRB53_025153</name>
</gene>
<proteinExistence type="predicted"/>
<sequence length="131" mass="15297">MAVDVGKFLLEKLHEFLVLLQNLWTCLLKKFDEVFPHETRAEKIKHWLQIGWPVGLGLAAVLLLLCVCCFCPGWLRSCCGSWLRCCRRCFCCCCGRRGKMMKAPGRDYLMPRDDFESDPRSYFIDLRSNRN</sequence>
<evidence type="ECO:0000313" key="2">
    <source>
        <dbReference type="Proteomes" id="UP001234297"/>
    </source>
</evidence>
<protein>
    <submittedName>
        <fullName evidence="1">Uncharacterized protein</fullName>
    </submittedName>
</protein>
<evidence type="ECO:0000313" key="1">
    <source>
        <dbReference type="EMBL" id="KAJ8631830.1"/>
    </source>
</evidence>
<name>A0ACC2LEE7_PERAE</name>
<dbReference type="EMBL" id="CM056815">
    <property type="protein sequence ID" value="KAJ8631830.1"/>
    <property type="molecule type" value="Genomic_DNA"/>
</dbReference>
<accession>A0ACC2LEE7</accession>